<dbReference type="Proteomes" id="UP000315540">
    <property type="component" value="Unassembled WGS sequence"/>
</dbReference>
<protein>
    <submittedName>
        <fullName evidence="7">Na/Pi cotransporter family protein</fullName>
    </submittedName>
</protein>
<name>A0A504JFS2_9FLAO</name>
<feature type="transmembrane region" description="Helical" evidence="6">
    <location>
        <begin position="178"/>
        <end position="204"/>
    </location>
</feature>
<evidence type="ECO:0000256" key="4">
    <source>
        <dbReference type="ARBA" id="ARBA00022989"/>
    </source>
</evidence>
<feature type="transmembrane region" description="Helical" evidence="6">
    <location>
        <begin position="288"/>
        <end position="305"/>
    </location>
</feature>
<organism evidence="7 8">
    <name type="scientific">Aquimarina algicola</name>
    <dbReference type="NCBI Taxonomy" id="2589995"/>
    <lineage>
        <taxon>Bacteria</taxon>
        <taxon>Pseudomonadati</taxon>
        <taxon>Bacteroidota</taxon>
        <taxon>Flavobacteriia</taxon>
        <taxon>Flavobacteriales</taxon>
        <taxon>Flavobacteriaceae</taxon>
        <taxon>Aquimarina</taxon>
    </lineage>
</organism>
<evidence type="ECO:0000256" key="1">
    <source>
        <dbReference type="ARBA" id="ARBA00004651"/>
    </source>
</evidence>
<dbReference type="PANTHER" id="PTHR10010">
    <property type="entry name" value="SOLUTE CARRIER FAMILY 34 SODIUM PHOSPHATE , MEMBER 2-RELATED"/>
    <property type="match status" value="1"/>
</dbReference>
<comment type="subcellular location">
    <subcellularLocation>
        <location evidence="1">Cell membrane</location>
        <topology evidence="1">Multi-pass membrane protein</topology>
    </subcellularLocation>
</comment>
<sequence length="323" mass="35178">MMIETMSEVIPLLIGGVVLFLYAITQLSAVMNDIFTEKAKDVITKYTSTIFSTILIGTILTILLDSSSAVIILVIVFINAKTLSFRQAIGIIMGANIGTTISSQIIAMDVGKYAVIPLIIGLLFEVFIKNKKWKKYGNVLLYFGMLFFGLFIIETSVLPMKDSKLFSEWIVKIEENYIQGALIGGLITLIIQSSSGTVGMAIVLGKQQVLSTAAGIAIMLGAELGTCSDTLLATIKGSRQALKAGVFHLLFNFFTIIIGLLLFVPFVRLVQFISKHQDIGSQIANAHVLFNVLGVLLFIPIVGVMEKLLNIILPDRELNLAKA</sequence>
<dbReference type="AlphaFoldDB" id="A0A504JFS2"/>
<keyword evidence="2" id="KW-1003">Cell membrane</keyword>
<gene>
    <name evidence="7" type="ORF">FHK87_15190</name>
</gene>
<evidence type="ECO:0000256" key="2">
    <source>
        <dbReference type="ARBA" id="ARBA00022475"/>
    </source>
</evidence>
<feature type="transmembrane region" description="Helical" evidence="6">
    <location>
        <begin position="247"/>
        <end position="267"/>
    </location>
</feature>
<accession>A0A504JFS2</accession>
<feature type="transmembrane region" description="Helical" evidence="6">
    <location>
        <begin position="113"/>
        <end position="128"/>
    </location>
</feature>
<evidence type="ECO:0000256" key="3">
    <source>
        <dbReference type="ARBA" id="ARBA00022692"/>
    </source>
</evidence>
<evidence type="ECO:0000313" key="8">
    <source>
        <dbReference type="Proteomes" id="UP000315540"/>
    </source>
</evidence>
<dbReference type="OrthoDB" id="9763003at2"/>
<dbReference type="Pfam" id="PF02690">
    <property type="entry name" value="Na_Pi_cotrans"/>
    <property type="match status" value="2"/>
</dbReference>
<evidence type="ECO:0000256" key="6">
    <source>
        <dbReference type="SAM" id="Phobius"/>
    </source>
</evidence>
<evidence type="ECO:0000256" key="5">
    <source>
        <dbReference type="ARBA" id="ARBA00023136"/>
    </source>
</evidence>
<dbReference type="GO" id="GO:0005886">
    <property type="term" value="C:plasma membrane"/>
    <property type="evidence" value="ECO:0007669"/>
    <property type="project" value="UniProtKB-SubCell"/>
</dbReference>
<dbReference type="EMBL" id="VFWZ01000004">
    <property type="protein sequence ID" value="TPN85360.1"/>
    <property type="molecule type" value="Genomic_DNA"/>
</dbReference>
<keyword evidence="3 6" id="KW-0812">Transmembrane</keyword>
<dbReference type="NCBIfam" id="NF037997">
    <property type="entry name" value="Na_Pi_symport"/>
    <property type="match status" value="1"/>
</dbReference>
<comment type="caution">
    <text evidence="7">The sequence shown here is derived from an EMBL/GenBank/DDBJ whole genome shotgun (WGS) entry which is preliminary data.</text>
</comment>
<keyword evidence="4 6" id="KW-1133">Transmembrane helix</keyword>
<reference evidence="7 8" key="1">
    <citation type="submission" date="2019-06" db="EMBL/GenBank/DDBJ databases">
        <authorList>
            <person name="Meng X."/>
        </authorList>
    </citation>
    <scope>NUCLEOTIDE SEQUENCE [LARGE SCALE GENOMIC DNA]</scope>
    <source>
        <strain evidence="7 8">M625</strain>
    </source>
</reference>
<proteinExistence type="predicted"/>
<evidence type="ECO:0000313" key="7">
    <source>
        <dbReference type="EMBL" id="TPN85360.1"/>
    </source>
</evidence>
<dbReference type="InterPro" id="IPR003841">
    <property type="entry name" value="Na/Pi_transpt"/>
</dbReference>
<keyword evidence="8" id="KW-1185">Reference proteome</keyword>
<dbReference type="PANTHER" id="PTHR10010:SF46">
    <property type="entry name" value="SODIUM-DEPENDENT PHOSPHATE TRANSPORT PROTEIN 2B"/>
    <property type="match status" value="1"/>
</dbReference>
<dbReference type="GO" id="GO:0005436">
    <property type="term" value="F:sodium:phosphate symporter activity"/>
    <property type="evidence" value="ECO:0007669"/>
    <property type="project" value="InterPro"/>
</dbReference>
<feature type="transmembrane region" description="Helical" evidence="6">
    <location>
        <begin position="50"/>
        <end position="76"/>
    </location>
</feature>
<keyword evidence="5 6" id="KW-0472">Membrane</keyword>
<feature type="transmembrane region" description="Helical" evidence="6">
    <location>
        <begin position="88"/>
        <end position="107"/>
    </location>
</feature>
<feature type="transmembrane region" description="Helical" evidence="6">
    <location>
        <begin position="140"/>
        <end position="158"/>
    </location>
</feature>
<feature type="transmembrane region" description="Helical" evidence="6">
    <location>
        <begin position="12"/>
        <end position="30"/>
    </location>
</feature>
<dbReference type="GO" id="GO:0044341">
    <property type="term" value="P:sodium-dependent phosphate transport"/>
    <property type="evidence" value="ECO:0007669"/>
    <property type="project" value="InterPro"/>
</dbReference>
<feature type="transmembrane region" description="Helical" evidence="6">
    <location>
        <begin position="216"/>
        <end position="235"/>
    </location>
</feature>